<dbReference type="OrthoDB" id="3886346at2759"/>
<feature type="compositionally biased region" description="Basic and acidic residues" evidence="1">
    <location>
        <begin position="268"/>
        <end position="292"/>
    </location>
</feature>
<keyword evidence="3" id="KW-1185">Reference proteome</keyword>
<name>A0A9W9I3D9_9EURO</name>
<protein>
    <submittedName>
        <fullName evidence="2">Uncharacterized protein</fullName>
    </submittedName>
</protein>
<dbReference type="AlphaFoldDB" id="A0A9W9I3D9"/>
<organism evidence="2 3">
    <name type="scientific">Penicillium capsulatum</name>
    <dbReference type="NCBI Taxonomy" id="69766"/>
    <lineage>
        <taxon>Eukaryota</taxon>
        <taxon>Fungi</taxon>
        <taxon>Dikarya</taxon>
        <taxon>Ascomycota</taxon>
        <taxon>Pezizomycotina</taxon>
        <taxon>Eurotiomycetes</taxon>
        <taxon>Eurotiomycetidae</taxon>
        <taxon>Eurotiales</taxon>
        <taxon>Aspergillaceae</taxon>
        <taxon>Penicillium</taxon>
    </lineage>
</organism>
<sequence length="348" mass="37634">MAVAPMDALGVFTHLQTNLPTWITRVSDLAVHASKKHAEYTEAYRKHANFKPLRRKNSSLCSIHTDDMVPIAQQDAPKAGPEPVITTNDNLLAPPQQTGRKRGTDEAPSIDSGDRYTFVSVRHNVIIEYDGHTQKSLEEVVRDIGLARNHLRRSRMSMMSRGGLRAGMLSRTAAMGARASGSGSEQSQPAALSCVRSTRTGAGLVGVTGSTGVRKESSFDFADKQLELAHALCETAAYQVLRSGDCATELDGVEEKFKMLLEMAESEVGRLEEEKKQNEEQAEGKELTEDTAAKPPMTSTAARLARISALTANKPATTTAGTIEVDDASSISAESLDMSAFRSSRLRA</sequence>
<feature type="region of interest" description="Disordered" evidence="1">
    <location>
        <begin position="268"/>
        <end position="299"/>
    </location>
</feature>
<accession>A0A9W9I3D9</accession>
<dbReference type="EMBL" id="JAPQKO010000004">
    <property type="protein sequence ID" value="KAJ5165853.1"/>
    <property type="molecule type" value="Genomic_DNA"/>
</dbReference>
<evidence type="ECO:0000313" key="3">
    <source>
        <dbReference type="Proteomes" id="UP001146351"/>
    </source>
</evidence>
<evidence type="ECO:0000256" key="1">
    <source>
        <dbReference type="SAM" id="MobiDB-lite"/>
    </source>
</evidence>
<feature type="compositionally biased region" description="Polar residues" evidence="1">
    <location>
        <begin position="87"/>
        <end position="98"/>
    </location>
</feature>
<reference evidence="2" key="2">
    <citation type="journal article" date="2023" name="IMA Fungus">
        <title>Comparative genomic study of the Penicillium genus elucidates a diverse pangenome and 15 lateral gene transfer events.</title>
        <authorList>
            <person name="Petersen C."/>
            <person name="Sorensen T."/>
            <person name="Nielsen M.R."/>
            <person name="Sondergaard T.E."/>
            <person name="Sorensen J.L."/>
            <person name="Fitzpatrick D.A."/>
            <person name="Frisvad J.C."/>
            <person name="Nielsen K.L."/>
        </authorList>
    </citation>
    <scope>NUCLEOTIDE SEQUENCE</scope>
    <source>
        <strain evidence="2">IBT 21917</strain>
    </source>
</reference>
<evidence type="ECO:0000313" key="2">
    <source>
        <dbReference type="EMBL" id="KAJ5165853.1"/>
    </source>
</evidence>
<proteinExistence type="predicted"/>
<dbReference type="Proteomes" id="UP001146351">
    <property type="component" value="Unassembled WGS sequence"/>
</dbReference>
<comment type="caution">
    <text evidence="2">The sequence shown here is derived from an EMBL/GenBank/DDBJ whole genome shotgun (WGS) entry which is preliminary data.</text>
</comment>
<feature type="region of interest" description="Disordered" evidence="1">
    <location>
        <begin position="87"/>
        <end position="112"/>
    </location>
</feature>
<gene>
    <name evidence="2" type="ORF">N7492_006149</name>
</gene>
<reference evidence="2" key="1">
    <citation type="submission" date="2022-11" db="EMBL/GenBank/DDBJ databases">
        <authorList>
            <person name="Petersen C."/>
        </authorList>
    </citation>
    <scope>NUCLEOTIDE SEQUENCE</scope>
    <source>
        <strain evidence="2">IBT 21917</strain>
    </source>
</reference>